<feature type="non-terminal residue" evidence="2">
    <location>
        <position position="123"/>
    </location>
</feature>
<comment type="caution">
    <text evidence="2">The sequence shown here is derived from an EMBL/GenBank/DDBJ whole genome shotgun (WGS) entry which is preliminary data.</text>
</comment>
<dbReference type="EMBL" id="VWPT01000394">
    <property type="protein sequence ID" value="NXE57070.1"/>
    <property type="molecule type" value="Genomic_DNA"/>
</dbReference>
<feature type="non-terminal residue" evidence="2">
    <location>
        <position position="1"/>
    </location>
</feature>
<gene>
    <name evidence="2" type="primary">Ccdc81</name>
    <name evidence="2" type="ORF">CASCAS_R01443</name>
</gene>
<accession>A0A7K8NUS3</accession>
<dbReference type="PANTHER" id="PTHR14362:SF2">
    <property type="entry name" value="COILED-COIL DOMAIN-CONTAINING PROTEIN 81"/>
    <property type="match status" value="1"/>
</dbReference>
<dbReference type="Proteomes" id="UP000524187">
    <property type="component" value="Unassembled WGS sequence"/>
</dbReference>
<sequence>QGVLLAGLGTFCTVREPLRLGKDDVLTVRRPVFQLEMDMVWLQRLQRPKGTLPDNIKIKPLNYRQLSLATSFSRRVVKDCVQETIRLFSAHVRNKEKVAFAFRDVGVLTCQEDKVHMSFYAHC</sequence>
<feature type="domain" description="CCDC81 HU" evidence="1">
    <location>
        <begin position="58"/>
        <end position="123"/>
    </location>
</feature>
<reference evidence="2 3" key="1">
    <citation type="submission" date="2019-09" db="EMBL/GenBank/DDBJ databases">
        <title>Bird 10,000 Genomes (B10K) Project - Family phase.</title>
        <authorList>
            <person name="Zhang G."/>
        </authorList>
    </citation>
    <scope>NUCLEOTIDE SEQUENCE [LARGE SCALE GENOMIC DNA]</scope>
    <source>
        <strain evidence="2">B10K-LSUMZ-50683</strain>
        <tissue evidence="2">Muscle</tissue>
    </source>
</reference>
<dbReference type="GO" id="GO:0005815">
    <property type="term" value="C:microtubule organizing center"/>
    <property type="evidence" value="ECO:0007669"/>
    <property type="project" value="TreeGrafter"/>
</dbReference>
<organism evidence="2 3">
    <name type="scientific">Casuarius casuarius</name>
    <name type="common">Southern cassowary</name>
    <name type="synonym">Struthio casuarius</name>
    <dbReference type="NCBI Taxonomy" id="8787"/>
    <lineage>
        <taxon>Eukaryota</taxon>
        <taxon>Metazoa</taxon>
        <taxon>Chordata</taxon>
        <taxon>Craniata</taxon>
        <taxon>Vertebrata</taxon>
        <taxon>Euteleostomi</taxon>
        <taxon>Archelosauria</taxon>
        <taxon>Archosauria</taxon>
        <taxon>Dinosauria</taxon>
        <taxon>Saurischia</taxon>
        <taxon>Theropoda</taxon>
        <taxon>Coelurosauria</taxon>
        <taxon>Aves</taxon>
        <taxon>Palaeognathae</taxon>
        <taxon>Casuariiformes</taxon>
        <taxon>Casuariidae</taxon>
        <taxon>Casuarius</taxon>
    </lineage>
</organism>
<keyword evidence="3" id="KW-1185">Reference proteome</keyword>
<dbReference type="InterPro" id="IPR026295">
    <property type="entry name" value="CCD81"/>
</dbReference>
<dbReference type="PANTHER" id="PTHR14362">
    <property type="entry name" value="COILED-COIL DOMAIN-CONTAINING PROTEIN 81"/>
    <property type="match status" value="1"/>
</dbReference>
<evidence type="ECO:0000313" key="3">
    <source>
        <dbReference type="Proteomes" id="UP000524187"/>
    </source>
</evidence>
<protein>
    <submittedName>
        <fullName evidence="2">CCD81 protein</fullName>
    </submittedName>
</protein>
<dbReference type="AlphaFoldDB" id="A0A7K8NUS3"/>
<dbReference type="InterPro" id="IPR040673">
    <property type="entry name" value="CCDC81_HU_dom_2"/>
</dbReference>
<evidence type="ECO:0000259" key="1">
    <source>
        <dbReference type="Pfam" id="PF18289"/>
    </source>
</evidence>
<proteinExistence type="predicted"/>
<evidence type="ECO:0000313" key="2">
    <source>
        <dbReference type="EMBL" id="NXE57070.1"/>
    </source>
</evidence>
<name>A0A7K8NUS3_CASCA</name>
<dbReference type="Pfam" id="PF18289">
    <property type="entry name" value="HU-CCDC81_euk_2"/>
    <property type="match status" value="1"/>
</dbReference>